<keyword evidence="2" id="KW-1133">Transmembrane helix</keyword>
<feature type="domain" description="RCK C-terminal" evidence="4">
    <location>
        <begin position="254"/>
        <end position="339"/>
    </location>
</feature>
<dbReference type="RefSeq" id="WP_185659440.1">
    <property type="nucleotide sequence ID" value="NZ_CAWPOO010000006.1"/>
</dbReference>
<dbReference type="Pfam" id="PF07885">
    <property type="entry name" value="Ion_trans_2"/>
    <property type="match status" value="1"/>
</dbReference>
<dbReference type="PANTHER" id="PTHR43833">
    <property type="entry name" value="POTASSIUM CHANNEL PROTEIN 2-RELATED-RELATED"/>
    <property type="match status" value="1"/>
</dbReference>
<dbReference type="InterPro" id="IPR006037">
    <property type="entry name" value="RCK_C"/>
</dbReference>
<dbReference type="Pfam" id="PF02254">
    <property type="entry name" value="TrkA_N"/>
    <property type="match status" value="1"/>
</dbReference>
<accession>A0A7X1B4M7</accession>
<dbReference type="InterPro" id="IPR013099">
    <property type="entry name" value="K_chnl_dom"/>
</dbReference>
<evidence type="ECO:0000259" key="4">
    <source>
        <dbReference type="PROSITE" id="PS51202"/>
    </source>
</evidence>
<proteinExistence type="predicted"/>
<dbReference type="GO" id="GO:0005886">
    <property type="term" value="C:plasma membrane"/>
    <property type="evidence" value="ECO:0007669"/>
    <property type="project" value="UniProtKB-SubCell"/>
</dbReference>
<feature type="transmembrane region" description="Helical" evidence="2">
    <location>
        <begin position="6"/>
        <end position="26"/>
    </location>
</feature>
<reference evidence="5 6" key="1">
    <citation type="submission" date="2020-07" db="EMBL/GenBank/DDBJ databases">
        <authorList>
            <person name="Feng X."/>
        </authorList>
    </citation>
    <scope>NUCLEOTIDE SEQUENCE [LARGE SCALE GENOMIC DNA]</scope>
    <source>
        <strain evidence="5 6">JCM23202</strain>
    </source>
</reference>
<name>A0A7X1B4M7_9BACT</name>
<keyword evidence="5" id="KW-0406">Ion transport</keyword>
<dbReference type="InterPro" id="IPR036721">
    <property type="entry name" value="RCK_C_sf"/>
</dbReference>
<dbReference type="InterPro" id="IPR003148">
    <property type="entry name" value="RCK_N"/>
</dbReference>
<organism evidence="5 6">
    <name type="scientific">Pelagicoccus albus</name>
    <dbReference type="NCBI Taxonomy" id="415222"/>
    <lineage>
        <taxon>Bacteria</taxon>
        <taxon>Pseudomonadati</taxon>
        <taxon>Verrucomicrobiota</taxon>
        <taxon>Opitutia</taxon>
        <taxon>Puniceicoccales</taxon>
        <taxon>Pelagicoccaceae</taxon>
        <taxon>Pelagicoccus</taxon>
    </lineage>
</organism>
<dbReference type="Gene3D" id="3.30.70.1450">
    <property type="entry name" value="Regulator of K+ conductance, C-terminal domain"/>
    <property type="match status" value="1"/>
</dbReference>
<keyword evidence="5" id="KW-0813">Transport</keyword>
<evidence type="ECO:0000256" key="2">
    <source>
        <dbReference type="SAM" id="Phobius"/>
    </source>
</evidence>
<dbReference type="EMBL" id="JACHVC010000006">
    <property type="protein sequence ID" value="MBC2605566.1"/>
    <property type="molecule type" value="Genomic_DNA"/>
</dbReference>
<gene>
    <name evidence="5" type="ORF">H5P27_05870</name>
</gene>
<dbReference type="PROSITE" id="PS51202">
    <property type="entry name" value="RCK_C"/>
    <property type="match status" value="1"/>
</dbReference>
<comment type="caution">
    <text evidence="5">The sequence shown here is derived from an EMBL/GenBank/DDBJ whole genome shotgun (WGS) entry which is preliminary data.</text>
</comment>
<dbReference type="SUPFAM" id="SSF116726">
    <property type="entry name" value="TrkA C-terminal domain-like"/>
    <property type="match status" value="1"/>
</dbReference>
<evidence type="ECO:0000313" key="5">
    <source>
        <dbReference type="EMBL" id="MBC2605566.1"/>
    </source>
</evidence>
<evidence type="ECO:0000256" key="1">
    <source>
        <dbReference type="ARBA" id="ARBA00004651"/>
    </source>
</evidence>
<dbReference type="GO" id="GO:0008324">
    <property type="term" value="F:monoatomic cation transmembrane transporter activity"/>
    <property type="evidence" value="ECO:0007669"/>
    <property type="project" value="InterPro"/>
</dbReference>
<protein>
    <submittedName>
        <fullName evidence="5">Potassium channel protein</fullName>
    </submittedName>
</protein>
<evidence type="ECO:0000259" key="3">
    <source>
        <dbReference type="PROSITE" id="PS51201"/>
    </source>
</evidence>
<dbReference type="PROSITE" id="PS51201">
    <property type="entry name" value="RCK_N"/>
    <property type="match status" value="1"/>
</dbReference>
<dbReference type="Proteomes" id="UP000526501">
    <property type="component" value="Unassembled WGS sequence"/>
</dbReference>
<keyword evidence="5" id="KW-0407">Ion channel</keyword>
<feature type="transmembrane region" description="Helical" evidence="2">
    <location>
        <begin position="33"/>
        <end position="49"/>
    </location>
</feature>
<dbReference type="SUPFAM" id="SSF51735">
    <property type="entry name" value="NAD(P)-binding Rossmann-fold domains"/>
    <property type="match status" value="1"/>
</dbReference>
<dbReference type="PANTHER" id="PTHR43833:SF9">
    <property type="entry name" value="POTASSIUM CHANNEL PROTEIN YUGO-RELATED"/>
    <property type="match status" value="1"/>
</dbReference>
<dbReference type="InterPro" id="IPR050721">
    <property type="entry name" value="Trk_Ktr_HKT_K-transport"/>
</dbReference>
<feature type="transmembrane region" description="Helical" evidence="2">
    <location>
        <begin position="61"/>
        <end position="86"/>
    </location>
</feature>
<keyword evidence="6" id="KW-1185">Reference proteome</keyword>
<dbReference type="SUPFAM" id="SSF81324">
    <property type="entry name" value="Voltage-gated potassium channels"/>
    <property type="match status" value="1"/>
</dbReference>
<dbReference type="Gene3D" id="3.40.50.720">
    <property type="entry name" value="NAD(P)-binding Rossmann-like Domain"/>
    <property type="match status" value="1"/>
</dbReference>
<dbReference type="Pfam" id="PF02080">
    <property type="entry name" value="TrkA_C"/>
    <property type="match status" value="1"/>
</dbReference>
<dbReference type="GO" id="GO:0006813">
    <property type="term" value="P:potassium ion transport"/>
    <property type="evidence" value="ECO:0007669"/>
    <property type="project" value="InterPro"/>
</dbReference>
<dbReference type="AlphaFoldDB" id="A0A7X1B4M7"/>
<evidence type="ECO:0000313" key="6">
    <source>
        <dbReference type="Proteomes" id="UP000526501"/>
    </source>
</evidence>
<keyword evidence="2" id="KW-0472">Membrane</keyword>
<comment type="subcellular location">
    <subcellularLocation>
        <location evidence="1">Cell membrane</location>
        <topology evidence="1">Multi-pass membrane protein</topology>
    </subcellularLocation>
</comment>
<keyword evidence="2" id="KW-0812">Transmembrane</keyword>
<dbReference type="InterPro" id="IPR036291">
    <property type="entry name" value="NAD(P)-bd_dom_sf"/>
</dbReference>
<feature type="domain" description="RCK N-terminal" evidence="3">
    <location>
        <begin position="107"/>
        <end position="224"/>
    </location>
</feature>
<sequence length="351" mass="37957">MLVPTKQLLLGIVLFLIVVIGGFLGFRIAGWETLDAAYMVIITVFGVGYGESGEMTPGLKIFTIFFIIAGCTSLIYILGAFINWLTEGQLQRLLGKRKMQSEINHTSNHVILCGYGRIGVMVASHLKQAGRPFVVIDNSATRIETIKEAGMLCIEGDATEESVLERAGIQRADTLASLLPSDAANVFIVLSAKGLNPGLDVIARGVQPSSEPKLLQAGANRVVMPSHIGAERVAQLILKPSAREVLDQELRDTFFLESLNEIGLEVDEVRIDSQSELIGQTLEKLETRGKSAFIIVAVRREGGELLVKPALSTQIHAGDSLIVICHEGTIPAFVRGLSSQPVRQYRGAKVG</sequence>
<dbReference type="Gene3D" id="1.10.287.70">
    <property type="match status" value="1"/>
</dbReference>